<dbReference type="PANTHER" id="PTHR44520">
    <property type="entry name" value="RESPONSE REGULATOR RCP1-RELATED"/>
    <property type="match status" value="1"/>
</dbReference>
<proteinExistence type="predicted"/>
<name>A0A2W7S2V9_9BACT</name>
<dbReference type="EMBL" id="VORV01000002">
    <property type="protein sequence ID" value="TXD79401.1"/>
    <property type="molecule type" value="Genomic_DNA"/>
</dbReference>
<comment type="caution">
    <text evidence="3">The sequence shown here is derived from an EMBL/GenBank/DDBJ whole genome shotgun (WGS) entry which is preliminary data.</text>
</comment>
<accession>A0A2W7S2V9</accession>
<sequence length="144" mass="16818">MKDKLTIFYTDDDEDDLDFFRKIIEVISEKYELITYTDGFQLIQALENPPPNPYLLFLDINMPGMTGMQVLENIRKSKNYGLLPIIMFSTTQDQLVIRKAHELGANFFIPKADSFLKLKASIQYALEINWDSFNPDFNGFLYKK</sequence>
<dbReference type="Pfam" id="PF00072">
    <property type="entry name" value="Response_reg"/>
    <property type="match status" value="1"/>
</dbReference>
<keyword evidence="1" id="KW-0597">Phosphoprotein</keyword>
<keyword evidence="6" id="KW-1185">Reference proteome</keyword>
<gene>
    <name evidence="4" type="ORF">ESW18_04000</name>
    <name evidence="3" type="ORF">LV84_00277</name>
</gene>
<dbReference type="Proteomes" id="UP000321927">
    <property type="component" value="Unassembled WGS sequence"/>
</dbReference>
<dbReference type="OrthoDB" id="7631574at2"/>
<dbReference type="RefSeq" id="WP_086497769.1">
    <property type="nucleotide sequence ID" value="NZ_MSSV01000001.1"/>
</dbReference>
<evidence type="ECO:0000313" key="6">
    <source>
        <dbReference type="Proteomes" id="UP000321927"/>
    </source>
</evidence>
<reference evidence="3 5" key="1">
    <citation type="submission" date="2018-06" db="EMBL/GenBank/DDBJ databases">
        <title>Genomic Encyclopedia of Archaeal and Bacterial Type Strains, Phase II (KMG-II): from individual species to whole genera.</title>
        <authorList>
            <person name="Goeker M."/>
        </authorList>
    </citation>
    <scope>NUCLEOTIDE SEQUENCE [LARGE SCALE GENOMIC DNA]</scope>
    <source>
        <strain evidence="3 5">DSM 22686</strain>
    </source>
</reference>
<feature type="modified residue" description="4-aspartylphosphate" evidence="1">
    <location>
        <position position="59"/>
    </location>
</feature>
<evidence type="ECO:0000313" key="3">
    <source>
        <dbReference type="EMBL" id="PZX61289.1"/>
    </source>
</evidence>
<evidence type="ECO:0000259" key="2">
    <source>
        <dbReference type="PROSITE" id="PS50110"/>
    </source>
</evidence>
<dbReference type="InterPro" id="IPR011006">
    <property type="entry name" value="CheY-like_superfamily"/>
</dbReference>
<dbReference type="InterPro" id="IPR001789">
    <property type="entry name" value="Sig_transdc_resp-reg_receiver"/>
</dbReference>
<dbReference type="InterPro" id="IPR052893">
    <property type="entry name" value="TCS_response_regulator"/>
</dbReference>
<dbReference type="GO" id="GO:0000160">
    <property type="term" value="P:phosphorelay signal transduction system"/>
    <property type="evidence" value="ECO:0007669"/>
    <property type="project" value="InterPro"/>
</dbReference>
<dbReference type="Gene3D" id="3.40.50.2300">
    <property type="match status" value="1"/>
</dbReference>
<dbReference type="SMART" id="SM00448">
    <property type="entry name" value="REC"/>
    <property type="match status" value="1"/>
</dbReference>
<organism evidence="3 5">
    <name type="scientific">Algoriphagus ratkowskyi</name>
    <dbReference type="NCBI Taxonomy" id="57028"/>
    <lineage>
        <taxon>Bacteria</taxon>
        <taxon>Pseudomonadati</taxon>
        <taxon>Bacteroidota</taxon>
        <taxon>Cytophagia</taxon>
        <taxon>Cytophagales</taxon>
        <taxon>Cyclobacteriaceae</taxon>
        <taxon>Algoriphagus</taxon>
    </lineage>
</organism>
<dbReference type="Proteomes" id="UP000249115">
    <property type="component" value="Unassembled WGS sequence"/>
</dbReference>
<protein>
    <submittedName>
        <fullName evidence="3">CheY-like chemotaxis protein</fullName>
    </submittedName>
    <submittedName>
        <fullName evidence="4">Response regulator</fullName>
    </submittedName>
</protein>
<feature type="domain" description="Response regulatory" evidence="2">
    <location>
        <begin position="6"/>
        <end position="126"/>
    </location>
</feature>
<dbReference type="PANTHER" id="PTHR44520:SF2">
    <property type="entry name" value="RESPONSE REGULATOR RCP1"/>
    <property type="match status" value="1"/>
</dbReference>
<dbReference type="EMBL" id="QKZU01000001">
    <property type="protein sequence ID" value="PZX61289.1"/>
    <property type="molecule type" value="Genomic_DNA"/>
</dbReference>
<dbReference type="AlphaFoldDB" id="A0A2W7S2V9"/>
<evidence type="ECO:0000313" key="4">
    <source>
        <dbReference type="EMBL" id="TXD79401.1"/>
    </source>
</evidence>
<dbReference type="PROSITE" id="PS50110">
    <property type="entry name" value="RESPONSE_REGULATORY"/>
    <property type="match status" value="1"/>
</dbReference>
<evidence type="ECO:0000256" key="1">
    <source>
        <dbReference type="PROSITE-ProRule" id="PRU00169"/>
    </source>
</evidence>
<dbReference type="SUPFAM" id="SSF52172">
    <property type="entry name" value="CheY-like"/>
    <property type="match status" value="1"/>
</dbReference>
<reference evidence="4 6" key="2">
    <citation type="submission" date="2019-08" db="EMBL/GenBank/DDBJ databases">
        <title>Genome of Algoriphagus ratkowskyi IC026.</title>
        <authorList>
            <person name="Bowman J.P."/>
        </authorList>
    </citation>
    <scope>NUCLEOTIDE SEQUENCE [LARGE SCALE GENOMIC DNA]</scope>
    <source>
        <strain evidence="4 6">IC026</strain>
    </source>
</reference>
<evidence type="ECO:0000313" key="5">
    <source>
        <dbReference type="Proteomes" id="UP000249115"/>
    </source>
</evidence>